<evidence type="ECO:0000256" key="5">
    <source>
        <dbReference type="ARBA" id="ARBA00022679"/>
    </source>
</evidence>
<dbReference type="InterPro" id="IPR013767">
    <property type="entry name" value="PAS_fold"/>
</dbReference>
<evidence type="ECO:0000256" key="2">
    <source>
        <dbReference type="ARBA" id="ARBA00004141"/>
    </source>
</evidence>
<comment type="subcellular location">
    <subcellularLocation>
        <location evidence="2">Membrane</location>
        <topology evidence="2">Multi-pass membrane protein</topology>
    </subcellularLocation>
</comment>
<dbReference type="GO" id="GO:0000156">
    <property type="term" value="F:phosphorelay response regulator activity"/>
    <property type="evidence" value="ECO:0007669"/>
    <property type="project" value="TreeGrafter"/>
</dbReference>
<evidence type="ECO:0000313" key="17">
    <source>
        <dbReference type="EMBL" id="TNJ36261.1"/>
    </source>
</evidence>
<dbReference type="SUPFAM" id="SSF55785">
    <property type="entry name" value="PYP-like sensor domain (PAS domain)"/>
    <property type="match status" value="1"/>
</dbReference>
<dbReference type="InterPro" id="IPR036097">
    <property type="entry name" value="HisK_dim/P_sf"/>
</dbReference>
<evidence type="ECO:0000256" key="6">
    <source>
        <dbReference type="ARBA" id="ARBA00022692"/>
    </source>
</evidence>
<dbReference type="FunFam" id="3.30.565.10:FF:000006">
    <property type="entry name" value="Sensor histidine kinase WalK"/>
    <property type="match status" value="1"/>
</dbReference>
<dbReference type="InterPro" id="IPR005467">
    <property type="entry name" value="His_kinase_dom"/>
</dbReference>
<dbReference type="SMART" id="SM00091">
    <property type="entry name" value="PAS"/>
    <property type="match status" value="1"/>
</dbReference>
<dbReference type="InterPro" id="IPR003661">
    <property type="entry name" value="HisK_dim/P_dom"/>
</dbReference>
<dbReference type="SUPFAM" id="SSF55874">
    <property type="entry name" value="ATPase domain of HSP90 chaperone/DNA topoisomerase II/histidine kinase"/>
    <property type="match status" value="1"/>
</dbReference>
<dbReference type="GO" id="GO:0006355">
    <property type="term" value="P:regulation of DNA-templated transcription"/>
    <property type="evidence" value="ECO:0007669"/>
    <property type="project" value="InterPro"/>
</dbReference>
<evidence type="ECO:0000256" key="13">
    <source>
        <dbReference type="SAM" id="Phobius"/>
    </source>
</evidence>
<dbReference type="PANTHER" id="PTHR42878:SF7">
    <property type="entry name" value="SENSOR HISTIDINE KINASE GLRK"/>
    <property type="match status" value="1"/>
</dbReference>
<protein>
    <recommendedName>
        <fullName evidence="3">histidine kinase</fullName>
        <ecNumber evidence="3">2.7.13.3</ecNumber>
    </recommendedName>
</protein>
<proteinExistence type="predicted"/>
<dbReference type="Pfam" id="PF00989">
    <property type="entry name" value="PAS"/>
    <property type="match status" value="1"/>
</dbReference>
<dbReference type="GO" id="GO:0030295">
    <property type="term" value="F:protein kinase activator activity"/>
    <property type="evidence" value="ECO:0007669"/>
    <property type="project" value="TreeGrafter"/>
</dbReference>
<feature type="domain" description="PAS" evidence="15">
    <location>
        <begin position="246"/>
        <end position="284"/>
    </location>
</feature>
<dbReference type="GO" id="GO:0007234">
    <property type="term" value="P:osmosensory signaling via phosphorelay pathway"/>
    <property type="evidence" value="ECO:0007669"/>
    <property type="project" value="TreeGrafter"/>
</dbReference>
<evidence type="ECO:0000256" key="10">
    <source>
        <dbReference type="ARBA" id="ARBA00022989"/>
    </source>
</evidence>
<reference evidence="17 18" key="1">
    <citation type="submission" date="2019-05" db="EMBL/GenBank/DDBJ databases">
        <title>Draft Whole-Genome sequence of the green sulfur bacterium Prosthecochloris vibrioformis DSM 260.</title>
        <authorList>
            <person name="Meyer T.E."/>
            <person name="Kyndt J.A."/>
        </authorList>
    </citation>
    <scope>NUCLEOTIDE SEQUENCE [LARGE SCALE GENOMIC DNA]</scope>
    <source>
        <strain evidence="17 18">DSM 260</strain>
    </source>
</reference>
<evidence type="ECO:0000256" key="11">
    <source>
        <dbReference type="ARBA" id="ARBA00023012"/>
    </source>
</evidence>
<dbReference type="PRINTS" id="PR00344">
    <property type="entry name" value="BCTRLSENSOR"/>
</dbReference>
<keyword evidence="5" id="KW-0808">Transferase</keyword>
<dbReference type="SMART" id="SM00387">
    <property type="entry name" value="HATPase_c"/>
    <property type="match status" value="1"/>
</dbReference>
<dbReference type="CDD" id="cd00075">
    <property type="entry name" value="HATPase"/>
    <property type="match status" value="1"/>
</dbReference>
<keyword evidence="12 13" id="KW-0472">Membrane</keyword>
<evidence type="ECO:0000259" key="15">
    <source>
        <dbReference type="PROSITE" id="PS50112"/>
    </source>
</evidence>
<dbReference type="SMART" id="SM00304">
    <property type="entry name" value="HAMP"/>
    <property type="match status" value="1"/>
</dbReference>
<sequence>MKSSVAARLGLVFGAIIFFTISVSYVYLGGHLRDLFFQGLKNGLEKDLQLNRELLDQRPSDWDVLSNSDAWADNVGAALEVRVTVIAMDGKVIGDSYISADRLEFIENHRDRPEVQGALKTGLGESIRFSDTIGENMLYLAMPLGHQSPYAVLRFAKPLYDIRLLEEELRKGVEGALFWSLLLSLMFGGLTAVFLARPLKRIAMAAGNFVHGDYSERLPVARHDEIGQLSRAFNFMSDEMKRMDRQEEWYKAVIASIREAIIVIDPRGNIMLANPAACRLFNLEVANELRGASRKVTHPQLLELFERVQKSQTPIVKEELFVKTGRGERVLRVSAVPVVKASYSEGTVFVLNDITRLRNLERIRRDFVSSVSHELRTPLTSIKGYTETLLEGAIDDREDALHFLGIILRESEQLTALVNDVLDLSKLESGKIDYKFRPVNLAEVVSRSIRLLGRALDEKAIDLRVQVPETLSPVYADREYLELVVRNLLDNAIKYVSDADGRIKISARQSNGMMRFEIEDNGVGIPQQDLGRVFERFYRVDKARSREIGGTGLGLSIVKHIVLAHNGHVEVHSRLNMGSIFTVTLPLASKEQQHNQV</sequence>
<gene>
    <name evidence="17" type="ORF">FGF68_08060</name>
</gene>
<feature type="transmembrane region" description="Helical" evidence="13">
    <location>
        <begin position="6"/>
        <end position="28"/>
    </location>
</feature>
<dbReference type="Gene3D" id="1.10.8.500">
    <property type="entry name" value="HAMP domain in histidine kinase"/>
    <property type="match status" value="1"/>
</dbReference>
<dbReference type="InterPro" id="IPR050351">
    <property type="entry name" value="BphY/WalK/GraS-like"/>
</dbReference>
<feature type="transmembrane region" description="Helical" evidence="13">
    <location>
        <begin position="176"/>
        <end position="196"/>
    </location>
</feature>
<evidence type="ECO:0000256" key="1">
    <source>
        <dbReference type="ARBA" id="ARBA00000085"/>
    </source>
</evidence>
<dbReference type="SMART" id="SM00388">
    <property type="entry name" value="HisKA"/>
    <property type="match status" value="1"/>
</dbReference>
<dbReference type="InterPro" id="IPR000014">
    <property type="entry name" value="PAS"/>
</dbReference>
<keyword evidence="7" id="KW-0547">Nucleotide-binding</keyword>
<dbReference type="CDD" id="cd00082">
    <property type="entry name" value="HisKA"/>
    <property type="match status" value="1"/>
</dbReference>
<dbReference type="Pfam" id="PF02518">
    <property type="entry name" value="HATPase_c"/>
    <property type="match status" value="1"/>
</dbReference>
<evidence type="ECO:0000256" key="3">
    <source>
        <dbReference type="ARBA" id="ARBA00012438"/>
    </source>
</evidence>
<dbReference type="EC" id="2.7.13.3" evidence="3"/>
<dbReference type="EMBL" id="VDCI01000007">
    <property type="protein sequence ID" value="TNJ36261.1"/>
    <property type="molecule type" value="Genomic_DNA"/>
</dbReference>
<dbReference type="Pfam" id="PF00672">
    <property type="entry name" value="HAMP"/>
    <property type="match status" value="1"/>
</dbReference>
<keyword evidence="11" id="KW-0902">Two-component regulatory system</keyword>
<dbReference type="InterPro" id="IPR004358">
    <property type="entry name" value="Sig_transdc_His_kin-like_C"/>
</dbReference>
<dbReference type="PROSITE" id="PS50885">
    <property type="entry name" value="HAMP"/>
    <property type="match status" value="1"/>
</dbReference>
<comment type="catalytic activity">
    <reaction evidence="1">
        <text>ATP + protein L-histidine = ADP + protein N-phospho-L-histidine.</text>
        <dbReference type="EC" id="2.7.13.3"/>
    </reaction>
</comment>
<evidence type="ECO:0000259" key="16">
    <source>
        <dbReference type="PROSITE" id="PS50885"/>
    </source>
</evidence>
<keyword evidence="9" id="KW-0067">ATP-binding</keyword>
<feature type="domain" description="HAMP" evidence="16">
    <location>
        <begin position="193"/>
        <end position="245"/>
    </location>
</feature>
<dbReference type="GO" id="GO:0016020">
    <property type="term" value="C:membrane"/>
    <property type="evidence" value="ECO:0007669"/>
    <property type="project" value="UniProtKB-SubCell"/>
</dbReference>
<dbReference type="Gene3D" id="3.30.565.10">
    <property type="entry name" value="Histidine kinase-like ATPase, C-terminal domain"/>
    <property type="match status" value="1"/>
</dbReference>
<dbReference type="Gene3D" id="3.30.450.20">
    <property type="entry name" value="PAS domain"/>
    <property type="match status" value="1"/>
</dbReference>
<organism evidence="17 18">
    <name type="scientific">Prosthecochloris vibrioformis</name>
    <name type="common">Chlorobium vibrioforme</name>
    <dbReference type="NCBI Taxonomy" id="1098"/>
    <lineage>
        <taxon>Bacteria</taxon>
        <taxon>Pseudomonadati</taxon>
        <taxon>Chlorobiota</taxon>
        <taxon>Chlorobiia</taxon>
        <taxon>Chlorobiales</taxon>
        <taxon>Chlorobiaceae</taxon>
        <taxon>Prosthecochloris</taxon>
    </lineage>
</organism>
<feature type="domain" description="Histidine kinase" evidence="14">
    <location>
        <begin position="370"/>
        <end position="589"/>
    </location>
</feature>
<keyword evidence="8" id="KW-0418">Kinase</keyword>
<dbReference type="InterPro" id="IPR035965">
    <property type="entry name" value="PAS-like_dom_sf"/>
</dbReference>
<dbReference type="InterPro" id="IPR003594">
    <property type="entry name" value="HATPase_dom"/>
</dbReference>
<keyword evidence="6 13" id="KW-0812">Transmembrane</keyword>
<dbReference type="NCBIfam" id="TIGR00229">
    <property type="entry name" value="sensory_box"/>
    <property type="match status" value="1"/>
</dbReference>
<dbReference type="GO" id="GO:0000155">
    <property type="term" value="F:phosphorelay sensor kinase activity"/>
    <property type="evidence" value="ECO:0007669"/>
    <property type="project" value="InterPro"/>
</dbReference>
<dbReference type="SUPFAM" id="SSF47384">
    <property type="entry name" value="Homodimeric domain of signal transducing histidine kinase"/>
    <property type="match status" value="1"/>
</dbReference>
<dbReference type="GO" id="GO:0005524">
    <property type="term" value="F:ATP binding"/>
    <property type="evidence" value="ECO:0007669"/>
    <property type="project" value="UniProtKB-KW"/>
</dbReference>
<accession>A0A5C4S031</accession>
<keyword evidence="18" id="KW-1185">Reference proteome</keyword>
<dbReference type="Gene3D" id="1.10.287.130">
    <property type="match status" value="1"/>
</dbReference>
<dbReference type="InterPro" id="IPR003660">
    <property type="entry name" value="HAMP_dom"/>
</dbReference>
<dbReference type="CDD" id="cd06225">
    <property type="entry name" value="HAMP"/>
    <property type="match status" value="1"/>
</dbReference>
<comment type="caution">
    <text evidence="17">The sequence shown here is derived from an EMBL/GenBank/DDBJ whole genome shotgun (WGS) entry which is preliminary data.</text>
</comment>
<dbReference type="AlphaFoldDB" id="A0A5C4S031"/>
<name>A0A5C4S031_PROVB</name>
<dbReference type="Pfam" id="PF00512">
    <property type="entry name" value="HisKA"/>
    <property type="match status" value="1"/>
</dbReference>
<evidence type="ECO:0000259" key="14">
    <source>
        <dbReference type="PROSITE" id="PS50109"/>
    </source>
</evidence>
<dbReference type="FunFam" id="1.10.287.130:FF:000001">
    <property type="entry name" value="Two-component sensor histidine kinase"/>
    <property type="match status" value="1"/>
</dbReference>
<evidence type="ECO:0000256" key="7">
    <source>
        <dbReference type="ARBA" id="ARBA00022741"/>
    </source>
</evidence>
<keyword evidence="10 13" id="KW-1133">Transmembrane helix</keyword>
<evidence type="ECO:0000256" key="12">
    <source>
        <dbReference type="ARBA" id="ARBA00023136"/>
    </source>
</evidence>
<dbReference type="PROSITE" id="PS50112">
    <property type="entry name" value="PAS"/>
    <property type="match status" value="1"/>
</dbReference>
<dbReference type="CDD" id="cd00130">
    <property type="entry name" value="PAS"/>
    <property type="match status" value="1"/>
</dbReference>
<dbReference type="Proteomes" id="UP000309544">
    <property type="component" value="Unassembled WGS sequence"/>
</dbReference>
<evidence type="ECO:0000256" key="9">
    <source>
        <dbReference type="ARBA" id="ARBA00022840"/>
    </source>
</evidence>
<evidence type="ECO:0000313" key="18">
    <source>
        <dbReference type="Proteomes" id="UP000309544"/>
    </source>
</evidence>
<dbReference type="PROSITE" id="PS50109">
    <property type="entry name" value="HIS_KIN"/>
    <property type="match status" value="1"/>
</dbReference>
<keyword evidence="4" id="KW-0597">Phosphoprotein</keyword>
<evidence type="ECO:0000256" key="4">
    <source>
        <dbReference type="ARBA" id="ARBA00022553"/>
    </source>
</evidence>
<evidence type="ECO:0000256" key="8">
    <source>
        <dbReference type="ARBA" id="ARBA00022777"/>
    </source>
</evidence>
<dbReference type="SUPFAM" id="SSF158472">
    <property type="entry name" value="HAMP domain-like"/>
    <property type="match status" value="1"/>
</dbReference>
<dbReference type="PANTHER" id="PTHR42878">
    <property type="entry name" value="TWO-COMPONENT HISTIDINE KINASE"/>
    <property type="match status" value="1"/>
</dbReference>
<dbReference type="InterPro" id="IPR036890">
    <property type="entry name" value="HATPase_C_sf"/>
</dbReference>